<dbReference type="Gene3D" id="3.40.50.300">
    <property type="entry name" value="P-loop containing nucleotide triphosphate hydrolases"/>
    <property type="match status" value="1"/>
</dbReference>
<reference evidence="4 5" key="1">
    <citation type="submission" date="2020-10" db="EMBL/GenBank/DDBJ databases">
        <authorList>
            <person name="Castelo-Branco R."/>
            <person name="Eusebio N."/>
            <person name="Adriana R."/>
            <person name="Vieira A."/>
            <person name="Brugerolle De Fraissinette N."/>
            <person name="Rezende De Castro R."/>
            <person name="Schneider M.P."/>
            <person name="Vasconcelos V."/>
            <person name="Leao P.N."/>
        </authorList>
    </citation>
    <scope>NUCLEOTIDE SEQUENCE [LARGE SCALE GENOMIC DNA]</scope>
    <source>
        <strain evidence="4 5">LEGE 06123</strain>
    </source>
</reference>
<keyword evidence="2" id="KW-0325">Glycoprotein</keyword>
<dbReference type="Proteomes" id="UP000651156">
    <property type="component" value="Unassembled WGS sequence"/>
</dbReference>
<keyword evidence="5" id="KW-1185">Reference proteome</keyword>
<dbReference type="InterPro" id="IPR027417">
    <property type="entry name" value="P-loop_NTPase"/>
</dbReference>
<comment type="caution">
    <text evidence="4">The sequence shown here is derived from an EMBL/GenBank/DDBJ whole genome shotgun (WGS) entry which is preliminary data.</text>
</comment>
<dbReference type="InterPro" id="IPR037359">
    <property type="entry name" value="NST/OST"/>
</dbReference>
<evidence type="ECO:0000313" key="4">
    <source>
        <dbReference type="EMBL" id="MBE9190538.1"/>
    </source>
</evidence>
<dbReference type="PANTHER" id="PTHR10605:SF56">
    <property type="entry name" value="BIFUNCTIONAL HEPARAN SULFATE N-DEACETYLASE_N-SULFOTRANSFERASE"/>
    <property type="match status" value="1"/>
</dbReference>
<name>A0ABR9UT58_9CHRO</name>
<keyword evidence="1" id="KW-0808">Transferase</keyword>
<feature type="domain" description="Sulfotransferase" evidence="3">
    <location>
        <begin position="6"/>
        <end position="188"/>
    </location>
</feature>
<dbReference type="SUPFAM" id="SSF52540">
    <property type="entry name" value="P-loop containing nucleoside triphosphate hydrolases"/>
    <property type="match status" value="1"/>
</dbReference>
<evidence type="ECO:0000256" key="2">
    <source>
        <dbReference type="ARBA" id="ARBA00023180"/>
    </source>
</evidence>
<sequence length="284" mass="33152">MSKPRPNLFVIGAMKAGTSSLHNYLNNHPQIFMCSPKEPMFFSNHSNWEKGEQEYLKLFENAGDALLVGESSTNYSKAPYYSGVPELIAQFNPDARFIYIMRDPIERTISHYWFHVSYFKERRDIVTAIQQQPHYLEVSDYAMQLKLYFDAFGKERVATLTLEDLKKDATKEMQKLFAWLGVDSSFVPQNLEERKNVTPRKVLWQEKSLAGSLRNSKYWQAVKPIVPKSMRTWAKSWSNTYVDREVVDLEPVKAFLRPIQVKQVETLSELLGRQFPEWKTLYAS</sequence>
<organism evidence="4 5">
    <name type="scientific">Gloeocapsopsis crepidinum LEGE 06123</name>
    <dbReference type="NCBI Taxonomy" id="588587"/>
    <lineage>
        <taxon>Bacteria</taxon>
        <taxon>Bacillati</taxon>
        <taxon>Cyanobacteriota</taxon>
        <taxon>Cyanophyceae</taxon>
        <taxon>Oscillatoriophycideae</taxon>
        <taxon>Chroococcales</taxon>
        <taxon>Chroococcaceae</taxon>
        <taxon>Gloeocapsopsis</taxon>
    </lineage>
</organism>
<dbReference type="Pfam" id="PF00685">
    <property type="entry name" value="Sulfotransfer_1"/>
    <property type="match status" value="1"/>
</dbReference>
<proteinExistence type="predicted"/>
<evidence type="ECO:0000313" key="5">
    <source>
        <dbReference type="Proteomes" id="UP000651156"/>
    </source>
</evidence>
<evidence type="ECO:0000259" key="3">
    <source>
        <dbReference type="Pfam" id="PF00685"/>
    </source>
</evidence>
<protein>
    <submittedName>
        <fullName evidence="4">Sulfotransferase</fullName>
    </submittedName>
</protein>
<gene>
    <name evidence="4" type="ORF">IQ230_09235</name>
</gene>
<dbReference type="RefSeq" id="WP_193931721.1">
    <property type="nucleotide sequence ID" value="NZ_CAWPMZ010000037.1"/>
</dbReference>
<evidence type="ECO:0000256" key="1">
    <source>
        <dbReference type="ARBA" id="ARBA00022679"/>
    </source>
</evidence>
<dbReference type="InterPro" id="IPR000863">
    <property type="entry name" value="Sulfotransferase_dom"/>
</dbReference>
<dbReference type="PANTHER" id="PTHR10605">
    <property type="entry name" value="HEPARAN SULFATE SULFOTRANSFERASE"/>
    <property type="match status" value="1"/>
</dbReference>
<dbReference type="EMBL" id="JADEWN010000018">
    <property type="protein sequence ID" value="MBE9190538.1"/>
    <property type="molecule type" value="Genomic_DNA"/>
</dbReference>
<accession>A0ABR9UT58</accession>